<dbReference type="PROSITE" id="PS50937">
    <property type="entry name" value="HTH_MERR_2"/>
    <property type="match status" value="1"/>
</dbReference>
<evidence type="ECO:0000313" key="4">
    <source>
        <dbReference type="Proteomes" id="UP000182569"/>
    </source>
</evidence>
<gene>
    <name evidence="3" type="ORF">A7L45_10730</name>
</gene>
<dbReference type="GO" id="GO:0008757">
    <property type="term" value="F:S-adenosylmethionine-dependent methyltransferase activity"/>
    <property type="evidence" value="ECO:0007669"/>
    <property type="project" value="InterPro"/>
</dbReference>
<name>A0A1J0GGS4_9CLOT</name>
<dbReference type="PRINTS" id="PR00040">
    <property type="entry name" value="HTHMERR"/>
</dbReference>
<dbReference type="CDD" id="cd02440">
    <property type="entry name" value="AdoMet_MTases"/>
    <property type="match status" value="1"/>
</dbReference>
<dbReference type="STRING" id="1552.A7L45_10730"/>
<protein>
    <submittedName>
        <fullName evidence="3">MerR family transcriptional regulator</fullName>
    </submittedName>
</protein>
<dbReference type="GO" id="GO:0003700">
    <property type="term" value="F:DNA-binding transcription factor activity"/>
    <property type="evidence" value="ECO:0007669"/>
    <property type="project" value="InterPro"/>
</dbReference>
<keyword evidence="1" id="KW-0238">DNA-binding</keyword>
<dbReference type="Gene3D" id="3.40.50.150">
    <property type="entry name" value="Vaccinia Virus protein VP39"/>
    <property type="match status" value="1"/>
</dbReference>
<dbReference type="KEGG" id="ceu:A7L45_10730"/>
<accession>A0A1J0GGS4</accession>
<dbReference type="InterPro" id="IPR009061">
    <property type="entry name" value="DNA-bd_dom_put_sf"/>
</dbReference>
<dbReference type="Pfam" id="PF13411">
    <property type="entry name" value="MerR_1"/>
    <property type="match status" value="1"/>
</dbReference>
<dbReference type="SMART" id="SM00422">
    <property type="entry name" value="HTH_MERR"/>
    <property type="match status" value="1"/>
</dbReference>
<keyword evidence="4" id="KW-1185">Reference proteome</keyword>
<dbReference type="InterPro" id="IPR000551">
    <property type="entry name" value="MerR-type_HTH_dom"/>
</dbReference>
<dbReference type="PANTHER" id="PTHR30204">
    <property type="entry name" value="REDOX-CYCLING DRUG-SENSING TRANSCRIPTIONAL ACTIVATOR SOXR"/>
    <property type="match status" value="1"/>
</dbReference>
<dbReference type="Proteomes" id="UP000182569">
    <property type="component" value="Chromosome"/>
</dbReference>
<proteinExistence type="predicted"/>
<dbReference type="Gene3D" id="1.10.1660.10">
    <property type="match status" value="1"/>
</dbReference>
<dbReference type="Pfam" id="PF08241">
    <property type="entry name" value="Methyltransf_11"/>
    <property type="match status" value="1"/>
</dbReference>
<dbReference type="InterPro" id="IPR047057">
    <property type="entry name" value="MerR_fam"/>
</dbReference>
<dbReference type="PANTHER" id="PTHR30204:SF96">
    <property type="entry name" value="CHROMOSOME-ANCHORING PROTEIN RACA"/>
    <property type="match status" value="1"/>
</dbReference>
<dbReference type="RefSeq" id="WP_071612798.1">
    <property type="nucleotide sequence ID" value="NZ_CP015756.1"/>
</dbReference>
<evidence type="ECO:0000256" key="1">
    <source>
        <dbReference type="ARBA" id="ARBA00023125"/>
    </source>
</evidence>
<dbReference type="CDD" id="cd01106">
    <property type="entry name" value="HTH_TipAL-Mta"/>
    <property type="match status" value="1"/>
</dbReference>
<dbReference type="OrthoDB" id="9777497at2"/>
<dbReference type="SUPFAM" id="SSF46955">
    <property type="entry name" value="Putative DNA-binding domain"/>
    <property type="match status" value="1"/>
</dbReference>
<dbReference type="EMBL" id="CP015756">
    <property type="protein sequence ID" value="APC40507.1"/>
    <property type="molecule type" value="Genomic_DNA"/>
</dbReference>
<dbReference type="InterPro" id="IPR013216">
    <property type="entry name" value="Methyltransf_11"/>
</dbReference>
<feature type="domain" description="HTH merR-type" evidence="2">
    <location>
        <begin position="8"/>
        <end position="77"/>
    </location>
</feature>
<dbReference type="InterPro" id="IPR029063">
    <property type="entry name" value="SAM-dependent_MTases_sf"/>
</dbReference>
<reference evidence="4" key="1">
    <citation type="journal article" date="2016" name="Front. Microbiol.">
        <title>Complete Genome Sequence of Clostridium estertheticum DSM 8809, a Microbe Identified in Spoiled Vacuum Packed Beef.</title>
        <authorList>
            <person name="Yu Z."/>
            <person name="Gunn L."/>
            <person name="Brennan E."/>
            <person name="Reid R."/>
            <person name="Wall P.G."/>
            <person name="Gaora O.P."/>
            <person name="Hurley D."/>
            <person name="Bolton D."/>
            <person name="Fanning S."/>
        </authorList>
    </citation>
    <scope>NUCLEOTIDE SEQUENCE [LARGE SCALE GENOMIC DNA]</scope>
    <source>
        <strain evidence="4">DSM 8809</strain>
    </source>
</reference>
<dbReference type="SUPFAM" id="SSF53335">
    <property type="entry name" value="S-adenosyl-L-methionine-dependent methyltransferases"/>
    <property type="match status" value="1"/>
</dbReference>
<dbReference type="AlphaFoldDB" id="A0A1J0GGS4"/>
<evidence type="ECO:0000259" key="2">
    <source>
        <dbReference type="PROSITE" id="PS50937"/>
    </source>
</evidence>
<dbReference type="GO" id="GO:0003677">
    <property type="term" value="F:DNA binding"/>
    <property type="evidence" value="ECO:0007669"/>
    <property type="project" value="UniProtKB-KW"/>
</dbReference>
<organism evidence="3 4">
    <name type="scientific">Clostridium estertheticum subsp. estertheticum</name>
    <dbReference type="NCBI Taxonomy" id="1552"/>
    <lineage>
        <taxon>Bacteria</taxon>
        <taxon>Bacillati</taxon>
        <taxon>Bacillota</taxon>
        <taxon>Clostridia</taxon>
        <taxon>Eubacteriales</taxon>
        <taxon>Clostridiaceae</taxon>
        <taxon>Clostridium</taxon>
    </lineage>
</organism>
<sequence>MEKNEPDFFTIGVFAEKAGVTLRTLRYYDKIALMKPSSYSEAGHRLYSNQDFARLQQILTLKFIGFSLDDIKQIAQSDVTDKNFVKSLEIQKKIMKQRVQHTLMVIKAIDEAIEMENKADVSWDKFTNIINVINSDKKLLEQYENASNLRARMNIHERFSVNKYGWMKWYFEKLNLPNKSTILELGCGDASLWKKNKDNRPKELDITLSDFSKGMLNDAKVNLGKESENFKFQIIDAEDIPCGDCSFDIVIANHMLYHVENIGKALSEIYRVLKPGGCFYFSTVGENHMIEIRDIMIKFKSETMDIRSSDITSRFKLENGIEKLEKLFDNIEMKRYKDNLIVTEATPIIDYIFSMPGNVKQSFNKERLYELTKYLEERIATEGGIYITKDTGFFKGQRGL</sequence>
<evidence type="ECO:0000313" key="3">
    <source>
        <dbReference type="EMBL" id="APC40507.1"/>
    </source>
</evidence>